<gene>
    <name evidence="3" type="ORF">ILUMI_17789</name>
</gene>
<evidence type="ECO:0008006" key="5">
    <source>
        <dbReference type="Google" id="ProtNLM"/>
    </source>
</evidence>
<comment type="caution">
    <text evidence="3">The sequence shown here is derived from an EMBL/GenBank/DDBJ whole genome shotgun (WGS) entry which is preliminary data.</text>
</comment>
<feature type="domain" description="Retrovirus-related Pol polyprotein from transposon TNT 1-94-like beta-barrel" evidence="2">
    <location>
        <begin position="155"/>
        <end position="207"/>
    </location>
</feature>
<evidence type="ECO:0000259" key="2">
    <source>
        <dbReference type="Pfam" id="PF22936"/>
    </source>
</evidence>
<dbReference type="CDD" id="cd09272">
    <property type="entry name" value="RNase_HI_RT_Ty1"/>
    <property type="match status" value="1"/>
</dbReference>
<keyword evidence="4" id="KW-1185">Reference proteome</keyword>
<dbReference type="PANTHER" id="PTHR11439:SF483">
    <property type="entry name" value="PEPTIDE SYNTHASE GLIP-LIKE, PUTATIVE (AFU_ORTHOLOGUE AFUA_3G12920)-RELATED"/>
    <property type="match status" value="1"/>
</dbReference>
<dbReference type="AlphaFoldDB" id="A0A8K0CJ86"/>
<organism evidence="3 4">
    <name type="scientific">Ignelater luminosus</name>
    <name type="common">Cucubano</name>
    <name type="synonym">Pyrophorus luminosus</name>
    <dbReference type="NCBI Taxonomy" id="2038154"/>
    <lineage>
        <taxon>Eukaryota</taxon>
        <taxon>Metazoa</taxon>
        <taxon>Ecdysozoa</taxon>
        <taxon>Arthropoda</taxon>
        <taxon>Hexapoda</taxon>
        <taxon>Insecta</taxon>
        <taxon>Pterygota</taxon>
        <taxon>Neoptera</taxon>
        <taxon>Endopterygota</taxon>
        <taxon>Coleoptera</taxon>
        <taxon>Polyphaga</taxon>
        <taxon>Elateriformia</taxon>
        <taxon>Elateroidea</taxon>
        <taxon>Elateridae</taxon>
        <taxon>Agrypninae</taxon>
        <taxon>Pyrophorini</taxon>
        <taxon>Ignelater</taxon>
    </lineage>
</organism>
<dbReference type="InterPro" id="IPR013103">
    <property type="entry name" value="RVT_2"/>
</dbReference>
<evidence type="ECO:0000313" key="3">
    <source>
        <dbReference type="EMBL" id="KAF2888384.1"/>
    </source>
</evidence>
<dbReference type="Pfam" id="PF07727">
    <property type="entry name" value="RVT_2"/>
    <property type="match status" value="1"/>
</dbReference>
<dbReference type="OrthoDB" id="6766185at2759"/>
<feature type="domain" description="Reverse transcriptase Ty1/copia-type" evidence="1">
    <location>
        <begin position="296"/>
        <end position="384"/>
    </location>
</feature>
<dbReference type="InterPro" id="IPR054722">
    <property type="entry name" value="PolX-like_BBD"/>
</dbReference>
<proteinExistence type="predicted"/>
<name>A0A8K0CJ86_IGNLU</name>
<dbReference type="Pfam" id="PF14223">
    <property type="entry name" value="Retrotran_gag_2"/>
    <property type="match status" value="1"/>
</dbReference>
<dbReference type="PANTHER" id="PTHR11439">
    <property type="entry name" value="GAG-POL-RELATED RETROTRANSPOSON"/>
    <property type="match status" value="1"/>
</dbReference>
<accession>A0A8K0CJ86</accession>
<dbReference type="Pfam" id="PF22936">
    <property type="entry name" value="Pol_BBD"/>
    <property type="match status" value="1"/>
</dbReference>
<dbReference type="Proteomes" id="UP000801492">
    <property type="component" value="Unassembled WGS sequence"/>
</dbReference>
<evidence type="ECO:0000313" key="4">
    <source>
        <dbReference type="Proteomes" id="UP000801492"/>
    </source>
</evidence>
<evidence type="ECO:0000259" key="1">
    <source>
        <dbReference type="Pfam" id="PF07727"/>
    </source>
</evidence>
<protein>
    <recommendedName>
        <fullName evidence="5">Reverse transcriptase Ty1/copia-type domain-containing protein</fullName>
    </recommendedName>
</protein>
<reference evidence="3" key="1">
    <citation type="submission" date="2019-08" db="EMBL/GenBank/DDBJ databases">
        <title>The genome of the North American firefly Photinus pyralis.</title>
        <authorList>
            <consortium name="Photinus pyralis genome working group"/>
            <person name="Fallon T.R."/>
            <person name="Sander Lower S.E."/>
            <person name="Weng J.-K."/>
        </authorList>
    </citation>
    <scope>NUCLEOTIDE SEQUENCE</scope>
    <source>
        <strain evidence="3">TRF0915ILg1</strain>
        <tissue evidence="3">Whole body</tissue>
    </source>
</reference>
<sequence length="587" mass="67333">MATPTRSETANVPKFDGSNFQLWKFSVTILLKAEKFLTIVNETDTKPEDKDSSEWTAWDTKNSGAQVILLTTINQEQMQHLLNCENDAQVWTRLISIHEQKTEVSKELLWQKFYEYRIEHQTFENLTARLLKEELRMSNEDTALQTSFDVQTNKWICDSGASMHMICHKEWFSKLEPLDEPIHVKTAHDTVIAAEESGIIEIQALTDEDTATSEDQVDEIGDDPDYEHHNFDAEEVEQRQLRDRGTLRRSRPDHFDAVAAYSSIFEQNSYEYAVQCEDSNKWHRAIDDEINALKFNDTWTLVKLLENARVIYNKWVFHVKTDADGNPIRYKARLVARGFTQEKGVDYQETFAPVVRYDSIRILLALAARKDLRIANFDVQTTFLYLFGYLCAQRLLLSKSSSAIDELISKLQQMFKITVIRDNTNLHFVGLQIEQNIPEGTISIHQQSYTTKVLDTFKMTHAKPPSVPVEPGVCLTSAPDDGGGNLRHPYREASPEHWRAVERILWYLQQTLQYKITYSKTGQIEATEYTDADYAGCADTRKSTSGYIFIMANGPVTWKSQKQMVVAQSTTEAEYTALALGVKRPCG</sequence>
<dbReference type="EMBL" id="VTPC01077784">
    <property type="protein sequence ID" value="KAF2888384.1"/>
    <property type="molecule type" value="Genomic_DNA"/>
</dbReference>